<dbReference type="GO" id="GO:0004867">
    <property type="term" value="F:serine-type endopeptidase inhibitor activity"/>
    <property type="evidence" value="ECO:0007669"/>
    <property type="project" value="InterPro"/>
</dbReference>
<dbReference type="InterPro" id="IPR036880">
    <property type="entry name" value="Kunitz_BPTI_sf"/>
</dbReference>
<dbReference type="SMART" id="SM00289">
    <property type="entry name" value="WR1"/>
    <property type="match status" value="2"/>
</dbReference>
<proteinExistence type="predicted"/>
<dbReference type="Pfam" id="PF14625">
    <property type="entry name" value="Lustrin_cystein"/>
    <property type="match status" value="3"/>
</dbReference>
<organism evidence="2 3">
    <name type="scientific">Diploscapter pachys</name>
    <dbReference type="NCBI Taxonomy" id="2018661"/>
    <lineage>
        <taxon>Eukaryota</taxon>
        <taxon>Metazoa</taxon>
        <taxon>Ecdysozoa</taxon>
        <taxon>Nematoda</taxon>
        <taxon>Chromadorea</taxon>
        <taxon>Rhabditida</taxon>
        <taxon>Rhabditina</taxon>
        <taxon>Rhabditomorpha</taxon>
        <taxon>Rhabditoidea</taxon>
        <taxon>Rhabditidae</taxon>
        <taxon>Diploscapter</taxon>
    </lineage>
</organism>
<dbReference type="InterPro" id="IPR053014">
    <property type="entry name" value="Cuticle_assoc_divergent"/>
</dbReference>
<evidence type="ECO:0000313" key="3">
    <source>
        <dbReference type="Proteomes" id="UP000218231"/>
    </source>
</evidence>
<comment type="caution">
    <text evidence="2">The sequence shown here is derived from an EMBL/GenBank/DDBJ whole genome shotgun (WGS) entry which is preliminary data.</text>
</comment>
<dbReference type="PANTHER" id="PTHR46339">
    <property type="entry name" value="PROTEIN CBG15282-RELATED"/>
    <property type="match status" value="1"/>
</dbReference>
<dbReference type="STRING" id="2018661.A0A2A2JZI2"/>
<dbReference type="InterPro" id="IPR028150">
    <property type="entry name" value="Lustrin_cystein"/>
</dbReference>
<dbReference type="Proteomes" id="UP000218231">
    <property type="component" value="Unassembled WGS sequence"/>
</dbReference>
<dbReference type="EMBL" id="LIAE01009996">
    <property type="protein sequence ID" value="PAV67088.1"/>
    <property type="molecule type" value="Genomic_DNA"/>
</dbReference>
<keyword evidence="3" id="KW-1185">Reference proteome</keyword>
<evidence type="ECO:0000259" key="1">
    <source>
        <dbReference type="PROSITE" id="PS50279"/>
    </source>
</evidence>
<evidence type="ECO:0000313" key="2">
    <source>
        <dbReference type="EMBL" id="PAV67088.1"/>
    </source>
</evidence>
<feature type="domain" description="BPTI/Kunitz inhibitor" evidence="1">
    <location>
        <begin position="277"/>
        <end position="341"/>
    </location>
</feature>
<dbReference type="AlphaFoldDB" id="A0A2A2JZI2"/>
<feature type="domain" description="BPTI/Kunitz inhibitor" evidence="1">
    <location>
        <begin position="14"/>
        <end position="65"/>
    </location>
</feature>
<reference evidence="2 3" key="1">
    <citation type="journal article" date="2017" name="Curr. Biol.">
        <title>Genome architecture and evolution of a unichromosomal asexual nematode.</title>
        <authorList>
            <person name="Fradin H."/>
            <person name="Zegar C."/>
            <person name="Gutwein M."/>
            <person name="Lucas J."/>
            <person name="Kovtun M."/>
            <person name="Corcoran D."/>
            <person name="Baugh L.R."/>
            <person name="Kiontke K."/>
            <person name="Gunsalus K."/>
            <person name="Fitch D.H."/>
            <person name="Piano F."/>
        </authorList>
    </citation>
    <scope>NUCLEOTIDE SEQUENCE [LARGE SCALE GENOMIC DNA]</scope>
    <source>
        <strain evidence="2">PF1309</strain>
    </source>
</reference>
<dbReference type="InterPro" id="IPR002223">
    <property type="entry name" value="Kunitz_BPTI"/>
</dbReference>
<dbReference type="Gene3D" id="4.10.410.10">
    <property type="entry name" value="Pancreatic trypsin inhibitor Kunitz domain"/>
    <property type="match status" value="4"/>
</dbReference>
<protein>
    <recommendedName>
        <fullName evidence="1">BPTI/Kunitz inhibitor domain-containing protein</fullName>
    </recommendedName>
</protein>
<dbReference type="PROSITE" id="PS50279">
    <property type="entry name" value="BPTI_KUNITZ_2"/>
    <property type="match status" value="4"/>
</dbReference>
<dbReference type="SMART" id="SM00131">
    <property type="entry name" value="KU"/>
    <property type="match status" value="4"/>
</dbReference>
<dbReference type="InterPro" id="IPR006150">
    <property type="entry name" value="Cys_repeat_1"/>
</dbReference>
<sequence length="396" mass="43849">MGIIYSRTSIPDPCTAPPRNPGIGKYRATRWAFDGNNRKCVPFEYRGMKGNANNFISRESCEQKCPGGDPCGQPLDRGIGGAQLSRWYWNEQSQCCLPFSYCGQKGTQNNFLTKQDCERTCFELDNPCALGEPQMTAEHRSQQCSLNSNTCANSYWCHFGANQDTTVCCPGRVGPDEICTQPMVEGEGEAQLPRWYYDPSTRQCVQFQYKGRYGNQNNFLTEQMCEQTCPVYVNVCPVGSPLLDETNRPVPCTFGSNSCGTDHWCHLGLLPAEYQCCPGTPTIPGACQGLSPVDGALGATQPPQTRYYYDASKMQCEQFIYNGRKGNQNNFLAKEDCEATCRVMPNPCRLPISMPPQQCSAGSNPDTCGMGMWCHVGFSPETTVCCPDGNHTVFTK</sequence>
<dbReference type="PRINTS" id="PR00759">
    <property type="entry name" value="BASICPTASE"/>
</dbReference>
<dbReference type="SUPFAM" id="SSF57362">
    <property type="entry name" value="BPTI-like"/>
    <property type="match status" value="4"/>
</dbReference>
<dbReference type="Pfam" id="PF00014">
    <property type="entry name" value="Kunitz_BPTI"/>
    <property type="match status" value="4"/>
</dbReference>
<name>A0A2A2JZI2_9BILA</name>
<feature type="domain" description="BPTI/Kunitz inhibitor" evidence="1">
    <location>
        <begin position="179"/>
        <end position="229"/>
    </location>
</feature>
<dbReference type="CDD" id="cd22593">
    <property type="entry name" value="Kunitz_conkunitzin"/>
    <property type="match status" value="4"/>
</dbReference>
<dbReference type="OrthoDB" id="4473401at2759"/>
<feature type="domain" description="BPTI/Kunitz inhibitor" evidence="1">
    <location>
        <begin position="71"/>
        <end position="121"/>
    </location>
</feature>
<accession>A0A2A2JZI2</accession>
<gene>
    <name evidence="2" type="ORF">WR25_24628</name>
</gene>